<evidence type="ECO:0000256" key="5">
    <source>
        <dbReference type="HAMAP-Rule" id="MF_00081"/>
    </source>
</evidence>
<dbReference type="Pfam" id="PF01628">
    <property type="entry name" value="HrcA"/>
    <property type="match status" value="1"/>
</dbReference>
<name>A0A0G0KFW6_9BACT</name>
<dbReference type="HAMAP" id="MF_00081">
    <property type="entry name" value="HrcA"/>
    <property type="match status" value="1"/>
</dbReference>
<evidence type="ECO:0000313" key="7">
    <source>
        <dbReference type="EMBL" id="KKQ78533.1"/>
    </source>
</evidence>
<dbReference type="Gene3D" id="3.30.450.40">
    <property type="match status" value="1"/>
</dbReference>
<dbReference type="Proteomes" id="UP000034324">
    <property type="component" value="Unassembled WGS sequence"/>
</dbReference>
<evidence type="ECO:0000256" key="3">
    <source>
        <dbReference type="ARBA" id="ARBA00023016"/>
    </source>
</evidence>
<sequence>MDLTDRQKALLKAIIEEYIELAEPVGSEVIERKYNLGVSPATIRNEMVHLTKEGYLKQPHTSAGRVPTSMGFRLFIQELMKEKQLPVAAEVSIKEKMWEQRLQQERLLKEAVKALAQRCDMLGLALDDEGQIFYAGAANILDWPEFYDIDVTRFVLGLFDELPTLQEILGKAKGLDPMHILFGDELEFENLRPTGFVFTRYEMGTKEGVIGVIGPARMNFPLVIPYVRYVKNLLYEAGRI</sequence>
<gene>
    <name evidence="5" type="primary">hrcA</name>
    <name evidence="7" type="ORF">US99_C0018G0011</name>
</gene>
<comment type="caution">
    <text evidence="7">The sequence shown here is derived from an EMBL/GenBank/DDBJ whole genome shotgun (WGS) entry which is preliminary data.</text>
</comment>
<dbReference type="InterPro" id="IPR036390">
    <property type="entry name" value="WH_DNA-bd_sf"/>
</dbReference>
<keyword evidence="4 5" id="KW-0804">Transcription</keyword>
<evidence type="ECO:0000259" key="6">
    <source>
        <dbReference type="Pfam" id="PF01628"/>
    </source>
</evidence>
<dbReference type="PATRIC" id="fig|1618432.3.peg.295"/>
<dbReference type="InterPro" id="IPR002571">
    <property type="entry name" value="HrcA"/>
</dbReference>
<dbReference type="SUPFAM" id="SSF55781">
    <property type="entry name" value="GAF domain-like"/>
    <property type="match status" value="1"/>
</dbReference>
<dbReference type="PANTHER" id="PTHR34824:SF1">
    <property type="entry name" value="HEAT-INDUCIBLE TRANSCRIPTION REPRESSOR HRCA"/>
    <property type="match status" value="1"/>
</dbReference>
<evidence type="ECO:0000256" key="1">
    <source>
        <dbReference type="ARBA" id="ARBA00022491"/>
    </source>
</evidence>
<comment type="function">
    <text evidence="5">Negative regulator of class I heat shock genes (grpE-dnaK-dnaJ and groELS operons). Prevents heat-shock induction of these operons.</text>
</comment>
<dbReference type="InterPro" id="IPR036388">
    <property type="entry name" value="WH-like_DNA-bd_sf"/>
</dbReference>
<dbReference type="InterPro" id="IPR021153">
    <property type="entry name" value="HrcA_C"/>
</dbReference>
<dbReference type="GO" id="GO:0003677">
    <property type="term" value="F:DNA binding"/>
    <property type="evidence" value="ECO:0007669"/>
    <property type="project" value="InterPro"/>
</dbReference>
<dbReference type="PANTHER" id="PTHR34824">
    <property type="entry name" value="HEAT-INDUCIBLE TRANSCRIPTION REPRESSOR HRCA"/>
    <property type="match status" value="1"/>
</dbReference>
<evidence type="ECO:0000256" key="4">
    <source>
        <dbReference type="ARBA" id="ARBA00023163"/>
    </source>
</evidence>
<comment type="similarity">
    <text evidence="5">Belongs to the HrcA family.</text>
</comment>
<keyword evidence="1 5" id="KW-0678">Repressor</keyword>
<protein>
    <recommendedName>
        <fullName evidence="5">Heat-inducible transcription repressor HrcA</fullName>
    </recommendedName>
</protein>
<feature type="domain" description="Heat-inducible transcription repressor HrcA C-terminal" evidence="6">
    <location>
        <begin position="75"/>
        <end position="224"/>
    </location>
</feature>
<dbReference type="Gene3D" id="1.10.10.10">
    <property type="entry name" value="Winged helix-like DNA-binding domain superfamily/Winged helix DNA-binding domain"/>
    <property type="match status" value="1"/>
</dbReference>
<organism evidence="7 8">
    <name type="scientific">Candidatus Daviesbacteria bacterium GW2011_GWF2_38_6</name>
    <dbReference type="NCBI Taxonomy" id="1618432"/>
    <lineage>
        <taxon>Bacteria</taxon>
        <taxon>Candidatus Daviesiibacteriota</taxon>
    </lineage>
</organism>
<keyword evidence="2 5" id="KW-0805">Transcription regulation</keyword>
<keyword evidence="3 5" id="KW-0346">Stress response</keyword>
<dbReference type="GO" id="GO:0045892">
    <property type="term" value="P:negative regulation of DNA-templated transcription"/>
    <property type="evidence" value="ECO:0007669"/>
    <property type="project" value="UniProtKB-UniRule"/>
</dbReference>
<reference evidence="7 8" key="1">
    <citation type="journal article" date="2015" name="Nature">
        <title>rRNA introns, odd ribosomes, and small enigmatic genomes across a large radiation of phyla.</title>
        <authorList>
            <person name="Brown C.T."/>
            <person name="Hug L.A."/>
            <person name="Thomas B.C."/>
            <person name="Sharon I."/>
            <person name="Castelle C.J."/>
            <person name="Singh A."/>
            <person name="Wilkins M.J."/>
            <person name="Williams K.H."/>
            <person name="Banfield J.F."/>
        </authorList>
    </citation>
    <scope>NUCLEOTIDE SEQUENCE [LARGE SCALE GENOMIC DNA]</scope>
</reference>
<dbReference type="SUPFAM" id="SSF46785">
    <property type="entry name" value="Winged helix' DNA-binding domain"/>
    <property type="match status" value="1"/>
</dbReference>
<dbReference type="EMBL" id="LBVC01000018">
    <property type="protein sequence ID" value="KKQ78533.1"/>
    <property type="molecule type" value="Genomic_DNA"/>
</dbReference>
<evidence type="ECO:0000256" key="2">
    <source>
        <dbReference type="ARBA" id="ARBA00023015"/>
    </source>
</evidence>
<dbReference type="AlphaFoldDB" id="A0A0G0KFW6"/>
<dbReference type="InterPro" id="IPR029016">
    <property type="entry name" value="GAF-like_dom_sf"/>
</dbReference>
<proteinExistence type="inferred from homology"/>
<accession>A0A0G0KFW6</accession>
<evidence type="ECO:0000313" key="8">
    <source>
        <dbReference type="Proteomes" id="UP000034324"/>
    </source>
</evidence>